<dbReference type="InterPro" id="IPR039425">
    <property type="entry name" value="RNA_pol_sigma-70-like"/>
</dbReference>
<dbReference type="InterPro" id="IPR014284">
    <property type="entry name" value="RNA_pol_sigma-70_dom"/>
</dbReference>
<feature type="region of interest" description="Disordered" evidence="5">
    <location>
        <begin position="171"/>
        <end position="196"/>
    </location>
</feature>
<keyword evidence="2" id="KW-0805">Transcription regulation</keyword>
<gene>
    <name evidence="7" type="ORF">HD597_012870</name>
</gene>
<dbReference type="InterPro" id="IPR013249">
    <property type="entry name" value="RNA_pol_sigma70_r4_t2"/>
</dbReference>
<dbReference type="InterPro" id="IPR036388">
    <property type="entry name" value="WH-like_DNA-bd_sf"/>
</dbReference>
<dbReference type="SUPFAM" id="SSF88659">
    <property type="entry name" value="Sigma3 and sigma4 domains of RNA polymerase sigma factors"/>
    <property type="match status" value="1"/>
</dbReference>
<proteinExistence type="inferred from homology"/>
<dbReference type="PANTHER" id="PTHR43133">
    <property type="entry name" value="RNA POLYMERASE ECF-TYPE SIGMA FACTO"/>
    <property type="match status" value="1"/>
</dbReference>
<accession>A0A9X2GVB2</accession>
<dbReference type="SUPFAM" id="SSF88946">
    <property type="entry name" value="Sigma2 domain of RNA polymerase sigma factors"/>
    <property type="match status" value="1"/>
</dbReference>
<name>A0A9X2GVB2_9ACTN</name>
<dbReference type="Gene3D" id="1.10.1740.10">
    <property type="match status" value="1"/>
</dbReference>
<dbReference type="PANTHER" id="PTHR43133:SF46">
    <property type="entry name" value="RNA POLYMERASE SIGMA-70 FACTOR ECF SUBFAMILY"/>
    <property type="match status" value="1"/>
</dbReference>
<evidence type="ECO:0000313" key="8">
    <source>
        <dbReference type="Proteomes" id="UP001139648"/>
    </source>
</evidence>
<evidence type="ECO:0000259" key="6">
    <source>
        <dbReference type="Pfam" id="PF08281"/>
    </source>
</evidence>
<evidence type="ECO:0000256" key="1">
    <source>
        <dbReference type="ARBA" id="ARBA00010641"/>
    </source>
</evidence>
<dbReference type="GO" id="GO:0003677">
    <property type="term" value="F:DNA binding"/>
    <property type="evidence" value="ECO:0007669"/>
    <property type="project" value="InterPro"/>
</dbReference>
<dbReference type="RefSeq" id="WP_253760271.1">
    <property type="nucleotide sequence ID" value="NZ_BAABKA010000019.1"/>
</dbReference>
<dbReference type="InterPro" id="IPR013324">
    <property type="entry name" value="RNA_pol_sigma_r3/r4-like"/>
</dbReference>
<organism evidence="7 8">
    <name type="scientific">Nonomuraea thailandensis</name>
    <dbReference type="NCBI Taxonomy" id="1188745"/>
    <lineage>
        <taxon>Bacteria</taxon>
        <taxon>Bacillati</taxon>
        <taxon>Actinomycetota</taxon>
        <taxon>Actinomycetes</taxon>
        <taxon>Streptosporangiales</taxon>
        <taxon>Streptosporangiaceae</taxon>
        <taxon>Nonomuraea</taxon>
    </lineage>
</organism>
<dbReference type="AlphaFoldDB" id="A0A9X2GVB2"/>
<feature type="domain" description="RNA polymerase sigma factor 70 region 4 type 2" evidence="6">
    <location>
        <begin position="126"/>
        <end position="175"/>
    </location>
</feature>
<dbReference type="Proteomes" id="UP001139648">
    <property type="component" value="Unassembled WGS sequence"/>
</dbReference>
<evidence type="ECO:0000256" key="4">
    <source>
        <dbReference type="ARBA" id="ARBA00023163"/>
    </source>
</evidence>
<keyword evidence="4" id="KW-0804">Transcription</keyword>
<evidence type="ECO:0000256" key="2">
    <source>
        <dbReference type="ARBA" id="ARBA00023015"/>
    </source>
</evidence>
<sequence length="196" mass="21901">MSDHDPERTTYPPGVVPDDDTEALRQAATNEAFSCFYRATIRSLVGFLLIQGASLPIAAEIAQEAMIKAYQRWNTVTHPKAWVYTVAGRALVRQVADIREDPYEQTPEPTSLLPAPDMAAEWEVRQDLLRILPRLPIRQRQVLAWTFAGYTPSEIAQQLRITPDAVRASLKKARRAASRHPSAAGYHAEPPGEEKS</sequence>
<dbReference type="InterPro" id="IPR013325">
    <property type="entry name" value="RNA_pol_sigma_r2"/>
</dbReference>
<dbReference type="Gene3D" id="1.10.10.10">
    <property type="entry name" value="Winged helix-like DNA-binding domain superfamily/Winged helix DNA-binding domain"/>
    <property type="match status" value="1"/>
</dbReference>
<reference evidence="7" key="1">
    <citation type="submission" date="2022-06" db="EMBL/GenBank/DDBJ databases">
        <title>Sequencing the genomes of 1000 actinobacteria strains.</title>
        <authorList>
            <person name="Klenk H.-P."/>
        </authorList>
    </citation>
    <scope>NUCLEOTIDE SEQUENCE</scope>
    <source>
        <strain evidence="7">DSM 46694</strain>
    </source>
</reference>
<dbReference type="EMBL" id="JAMZEB010000004">
    <property type="protein sequence ID" value="MCP2365766.1"/>
    <property type="molecule type" value="Genomic_DNA"/>
</dbReference>
<comment type="similarity">
    <text evidence="1">Belongs to the sigma-70 factor family. ECF subfamily.</text>
</comment>
<protein>
    <submittedName>
        <fullName evidence="7">RNA polymerase sigma-70 factor (ECF subfamily)</fullName>
    </submittedName>
</protein>
<comment type="caution">
    <text evidence="7">The sequence shown here is derived from an EMBL/GenBank/DDBJ whole genome shotgun (WGS) entry which is preliminary data.</text>
</comment>
<dbReference type="Pfam" id="PF08281">
    <property type="entry name" value="Sigma70_r4_2"/>
    <property type="match status" value="1"/>
</dbReference>
<keyword evidence="3" id="KW-0731">Sigma factor</keyword>
<dbReference type="GO" id="GO:0016987">
    <property type="term" value="F:sigma factor activity"/>
    <property type="evidence" value="ECO:0007669"/>
    <property type="project" value="UniProtKB-KW"/>
</dbReference>
<evidence type="ECO:0000313" key="7">
    <source>
        <dbReference type="EMBL" id="MCP2365766.1"/>
    </source>
</evidence>
<keyword evidence="8" id="KW-1185">Reference proteome</keyword>
<evidence type="ECO:0000256" key="5">
    <source>
        <dbReference type="SAM" id="MobiDB-lite"/>
    </source>
</evidence>
<dbReference type="NCBIfam" id="TIGR02937">
    <property type="entry name" value="sigma70-ECF"/>
    <property type="match status" value="1"/>
</dbReference>
<evidence type="ECO:0000256" key="3">
    <source>
        <dbReference type="ARBA" id="ARBA00023082"/>
    </source>
</evidence>
<dbReference type="GO" id="GO:0006352">
    <property type="term" value="P:DNA-templated transcription initiation"/>
    <property type="evidence" value="ECO:0007669"/>
    <property type="project" value="InterPro"/>
</dbReference>